<gene>
    <name evidence="1" type="ORF">L227DRAFT_152081</name>
</gene>
<organism evidence="1 2">
    <name type="scientific">Lentinus tigrinus ALCF2SS1-6</name>
    <dbReference type="NCBI Taxonomy" id="1328759"/>
    <lineage>
        <taxon>Eukaryota</taxon>
        <taxon>Fungi</taxon>
        <taxon>Dikarya</taxon>
        <taxon>Basidiomycota</taxon>
        <taxon>Agaricomycotina</taxon>
        <taxon>Agaricomycetes</taxon>
        <taxon>Polyporales</taxon>
        <taxon>Polyporaceae</taxon>
        <taxon>Lentinus</taxon>
    </lineage>
</organism>
<protein>
    <submittedName>
        <fullName evidence="1">Uncharacterized protein</fullName>
    </submittedName>
</protein>
<dbReference type="AlphaFoldDB" id="A0A5C2S6T6"/>
<dbReference type="EMBL" id="ML122269">
    <property type="protein sequence ID" value="RPD59553.1"/>
    <property type="molecule type" value="Genomic_DNA"/>
</dbReference>
<name>A0A5C2S6T6_9APHY</name>
<evidence type="ECO:0000313" key="2">
    <source>
        <dbReference type="Proteomes" id="UP000313359"/>
    </source>
</evidence>
<accession>A0A5C2S6T6</accession>
<dbReference type="Proteomes" id="UP000313359">
    <property type="component" value="Unassembled WGS sequence"/>
</dbReference>
<keyword evidence="2" id="KW-1185">Reference proteome</keyword>
<reference evidence="1" key="1">
    <citation type="journal article" date="2018" name="Genome Biol. Evol.">
        <title>Genomics and development of Lentinus tigrinus, a white-rot wood-decaying mushroom with dimorphic fruiting bodies.</title>
        <authorList>
            <person name="Wu B."/>
            <person name="Xu Z."/>
            <person name="Knudson A."/>
            <person name="Carlson A."/>
            <person name="Chen N."/>
            <person name="Kovaka S."/>
            <person name="LaButti K."/>
            <person name="Lipzen A."/>
            <person name="Pennachio C."/>
            <person name="Riley R."/>
            <person name="Schakwitz W."/>
            <person name="Umezawa K."/>
            <person name="Ohm R.A."/>
            <person name="Grigoriev I.V."/>
            <person name="Nagy L.G."/>
            <person name="Gibbons J."/>
            <person name="Hibbett D."/>
        </authorList>
    </citation>
    <scope>NUCLEOTIDE SEQUENCE [LARGE SCALE GENOMIC DNA]</scope>
    <source>
        <strain evidence="1">ALCF2SS1-6</strain>
    </source>
</reference>
<proteinExistence type="predicted"/>
<sequence>MADRLRGSASRVRCLRSSIDHPYMADTSLDDALSNFWALSHLANLTPAKPYVVASASPELKAETRNHDDRMPQSVDLDVRSRRSYAWPFLSSISPSISLSISISLSRIASSFNSTPVFVSPTHATSMVSPVLDKPRRSSHPLPLPPLRARLTSSLRWSTVYWWRSGVFRSRLAASLLSSVVRLETFCNDSANMYYLLSSDFCTEFGCSQSSYHAHTREEGDWFI</sequence>
<evidence type="ECO:0000313" key="1">
    <source>
        <dbReference type="EMBL" id="RPD59553.1"/>
    </source>
</evidence>